<evidence type="ECO:0000259" key="2">
    <source>
        <dbReference type="Pfam" id="PF21929"/>
    </source>
</evidence>
<feature type="region of interest" description="Disordered" evidence="1">
    <location>
        <begin position="202"/>
        <end position="233"/>
    </location>
</feature>
<dbReference type="SUPFAM" id="SSF69279">
    <property type="entry name" value="Phage tail proteins"/>
    <property type="match status" value="2"/>
</dbReference>
<dbReference type="Gene3D" id="3.30.1920.10">
    <property type="entry name" value="Baseplate protein-like domains - 2 layer sandwich fold"/>
    <property type="match status" value="1"/>
</dbReference>
<name>A0A1S7QR80_9HYPH</name>
<dbReference type="Proteomes" id="UP000191987">
    <property type="component" value="Unassembled WGS sequence"/>
</dbReference>
<feature type="region of interest" description="Disordered" evidence="1">
    <location>
        <begin position="326"/>
        <end position="355"/>
    </location>
</feature>
<dbReference type="InterPro" id="IPR053982">
    <property type="entry name" value="Gp44/GpP-like_C"/>
</dbReference>
<dbReference type="EMBL" id="FBWG01000028">
    <property type="protein sequence ID" value="CUX40405.1"/>
    <property type="molecule type" value="Genomic_DNA"/>
</dbReference>
<dbReference type="AlphaFoldDB" id="A0A1S7QR80"/>
<accession>A0A1S7QR80</accession>
<proteinExistence type="predicted"/>
<dbReference type="InterPro" id="IPR023399">
    <property type="entry name" value="Baseplate-like_2-layer_sand"/>
</dbReference>
<protein>
    <submittedName>
        <fullName evidence="4">Putative Phage tail protein</fullName>
    </submittedName>
</protein>
<dbReference type="Pfam" id="PF21929">
    <property type="entry name" value="GpP_4th"/>
    <property type="match status" value="1"/>
</dbReference>
<feature type="domain" description="Baseplate hub protein gp44/GpP-like C-terminal" evidence="2">
    <location>
        <begin position="249"/>
        <end position="329"/>
    </location>
</feature>
<dbReference type="InterPro" id="IPR053981">
    <property type="entry name" value="Gp44/GpP-like_2nd"/>
</dbReference>
<dbReference type="Pfam" id="PF22255">
    <property type="entry name" value="Gp44-like_2nd"/>
    <property type="match status" value="1"/>
</dbReference>
<evidence type="ECO:0000259" key="3">
    <source>
        <dbReference type="Pfam" id="PF22255"/>
    </source>
</evidence>
<reference evidence="4 5" key="1">
    <citation type="submission" date="2016-01" db="EMBL/GenBank/DDBJ databases">
        <authorList>
            <person name="Oliw E.H."/>
        </authorList>
    </citation>
    <scope>NUCLEOTIDE SEQUENCE [LARGE SCALE GENOMIC DNA]</scope>
    <source>
        <strain evidence="4 5">Zutra 3-1</strain>
    </source>
</reference>
<organism evidence="4 5">
    <name type="scientific">Agrobacterium deltaense Zutra 3/1</name>
    <dbReference type="NCBI Taxonomy" id="1183427"/>
    <lineage>
        <taxon>Bacteria</taxon>
        <taxon>Pseudomonadati</taxon>
        <taxon>Pseudomonadota</taxon>
        <taxon>Alphaproteobacteria</taxon>
        <taxon>Hyphomicrobiales</taxon>
        <taxon>Rhizobiaceae</taxon>
        <taxon>Rhizobium/Agrobacterium group</taxon>
        <taxon>Agrobacterium</taxon>
    </lineage>
</organism>
<dbReference type="Gene3D" id="3.55.50.10">
    <property type="entry name" value="Baseplate protein-like domains"/>
    <property type="match status" value="1"/>
</dbReference>
<feature type="domain" description="Baseplate hub protein gp44/GpP-like second" evidence="3">
    <location>
        <begin position="93"/>
        <end position="173"/>
    </location>
</feature>
<evidence type="ECO:0000313" key="5">
    <source>
        <dbReference type="Proteomes" id="UP000191987"/>
    </source>
</evidence>
<gene>
    <name evidence="4" type="ORF">AGR7C_Lc100023</name>
</gene>
<dbReference type="Gene3D" id="2.30.300.10">
    <property type="entry name" value="Baseplate protein-like domain - beta roll fold"/>
    <property type="match status" value="1"/>
</dbReference>
<evidence type="ECO:0000313" key="4">
    <source>
        <dbReference type="EMBL" id="CUX40405.1"/>
    </source>
</evidence>
<evidence type="ECO:0000256" key="1">
    <source>
        <dbReference type="SAM" id="MobiDB-lite"/>
    </source>
</evidence>
<sequence length="355" mass="38275">MMQALSTGPFETVACEGLPPIIRINIRVSAEEAARSAQADFVITGSGLPVAPGDVVKITATGDLMLTGYVRDVDTGYDEESRALSCGMVSRTVDYIECSAEHPSGEILDKSLADIARELDSHGIGIETDGSDLPKEARHKLMVGESAFSSIERRSRGRGALIHDTPEGRVKIATKPAGKHAGKLQRGVNILPGSSASFTEKGRYSDVKVRGQATEGTDKQQLRGQSSAKDNGVRRKRTLIIPHEGETSTGRMKKRAAWQVRRAAGNSTTANIIVSGWRDEAGKLWQPNYLVYVEDDWLGLEGWMVIKDIDFEQGEMTKATLSLADPRALGGENPRGKTASGYSAAAVNEGDFEDE</sequence>